<protein>
    <submittedName>
        <fullName evidence="2">Uncharacterized protein</fullName>
    </submittedName>
</protein>
<sequence>MLTVYGTEWVGLLYQFDCTSIWTRRRKGGRLCERSTERNNEFIISYSTSGGGDERDLDGVVESGEKKGEERKRNRSDPWHLQISVLRN</sequence>
<accession>A0A0A9HM52</accession>
<organism evidence="2">
    <name type="scientific">Arundo donax</name>
    <name type="common">Giant reed</name>
    <name type="synonym">Donax arundinaceus</name>
    <dbReference type="NCBI Taxonomy" id="35708"/>
    <lineage>
        <taxon>Eukaryota</taxon>
        <taxon>Viridiplantae</taxon>
        <taxon>Streptophyta</taxon>
        <taxon>Embryophyta</taxon>
        <taxon>Tracheophyta</taxon>
        <taxon>Spermatophyta</taxon>
        <taxon>Magnoliopsida</taxon>
        <taxon>Liliopsida</taxon>
        <taxon>Poales</taxon>
        <taxon>Poaceae</taxon>
        <taxon>PACMAD clade</taxon>
        <taxon>Arundinoideae</taxon>
        <taxon>Arundineae</taxon>
        <taxon>Arundo</taxon>
    </lineage>
</organism>
<feature type="region of interest" description="Disordered" evidence="1">
    <location>
        <begin position="45"/>
        <end position="76"/>
    </location>
</feature>
<reference evidence="2" key="1">
    <citation type="submission" date="2014-09" db="EMBL/GenBank/DDBJ databases">
        <authorList>
            <person name="Magalhaes I.L.F."/>
            <person name="Oliveira U."/>
            <person name="Santos F.R."/>
            <person name="Vidigal T.H.D.A."/>
            <person name="Brescovit A.D."/>
            <person name="Santos A.J."/>
        </authorList>
    </citation>
    <scope>NUCLEOTIDE SEQUENCE</scope>
    <source>
        <tissue evidence="2">Shoot tissue taken approximately 20 cm above the soil surface</tissue>
    </source>
</reference>
<proteinExistence type="predicted"/>
<name>A0A0A9HM52_ARUDO</name>
<feature type="compositionally biased region" description="Basic and acidic residues" evidence="1">
    <location>
        <begin position="52"/>
        <end position="76"/>
    </location>
</feature>
<reference evidence="2" key="2">
    <citation type="journal article" date="2015" name="Data Brief">
        <title>Shoot transcriptome of the giant reed, Arundo donax.</title>
        <authorList>
            <person name="Barrero R.A."/>
            <person name="Guerrero F.D."/>
            <person name="Moolhuijzen P."/>
            <person name="Goolsby J.A."/>
            <person name="Tidwell J."/>
            <person name="Bellgard S.E."/>
            <person name="Bellgard M.I."/>
        </authorList>
    </citation>
    <scope>NUCLEOTIDE SEQUENCE</scope>
    <source>
        <tissue evidence="2">Shoot tissue taken approximately 20 cm above the soil surface</tissue>
    </source>
</reference>
<dbReference type="AlphaFoldDB" id="A0A0A9HM52"/>
<dbReference type="EMBL" id="GBRH01161955">
    <property type="protein sequence ID" value="JAE35941.1"/>
    <property type="molecule type" value="Transcribed_RNA"/>
</dbReference>
<evidence type="ECO:0000256" key="1">
    <source>
        <dbReference type="SAM" id="MobiDB-lite"/>
    </source>
</evidence>
<evidence type="ECO:0000313" key="2">
    <source>
        <dbReference type="EMBL" id="JAE35941.1"/>
    </source>
</evidence>